<proteinExistence type="predicted"/>
<dbReference type="NCBIfam" id="TIGR00756">
    <property type="entry name" value="PPR"/>
    <property type="match status" value="5"/>
</dbReference>
<protein>
    <submittedName>
        <fullName evidence="3">Pentatricopeptide repeat-containing protein</fullName>
    </submittedName>
</protein>
<name>A0A6A3A7Y9_HIBSY</name>
<dbReference type="FunFam" id="1.25.40.10:FF:000090">
    <property type="entry name" value="Pentatricopeptide repeat-containing protein, chloroplastic"/>
    <property type="match status" value="1"/>
</dbReference>
<dbReference type="PROSITE" id="PS51375">
    <property type="entry name" value="PPR"/>
    <property type="match status" value="4"/>
</dbReference>
<evidence type="ECO:0000313" key="4">
    <source>
        <dbReference type="Proteomes" id="UP000436088"/>
    </source>
</evidence>
<keyword evidence="1" id="KW-0677">Repeat</keyword>
<feature type="repeat" description="PPR" evidence="2">
    <location>
        <begin position="420"/>
        <end position="454"/>
    </location>
</feature>
<dbReference type="EMBL" id="VEPZ02001028">
    <property type="protein sequence ID" value="KAE8700501.1"/>
    <property type="molecule type" value="Genomic_DNA"/>
</dbReference>
<dbReference type="Pfam" id="PF12854">
    <property type="entry name" value="PPR_1"/>
    <property type="match status" value="1"/>
</dbReference>
<dbReference type="PANTHER" id="PTHR24015">
    <property type="entry name" value="OS07G0578800 PROTEIN-RELATED"/>
    <property type="match status" value="1"/>
</dbReference>
<feature type="repeat" description="PPR" evidence="2">
    <location>
        <begin position="347"/>
        <end position="381"/>
    </location>
</feature>
<dbReference type="Pfam" id="PF20431">
    <property type="entry name" value="E_motif"/>
    <property type="match status" value="1"/>
</dbReference>
<sequence length="542" mass="60214">MSASPRCFRYLNYQTRNLRAIASIEVPIFKLHKRHAHVHHSLEELPLPDVSSLNVKLASYVRNGNVQETWALFCRMHFSGCDLDAHTFTPVLSACSALPGTEHGKQVHGLMIKTGVDAGTICKTALMNLYSKYGCLGDSVKAFEEIELKDVVTWNALISSYLKRGLAKEALDVFAAMRREKVLLSEFTLCSVLKACSFLKAPELGKQIHGLIVVFGRDLVILSTALIDFYSDMERVSESLKVFSSLKDIKGNIICNSLISGCIKNQNYRDAFSIMSKMRPNVVALTSALGACSENLDLWIGKQIHCVTLRFGFTDDTQLCNALLDMYAKCGKILYARTLFDGISKKCVVSWTSMIDAYGRHGYGIEALELFKLMEVSRNEVMPNSVTFLVVLSVCGHSGLVEEGRNCFNLIREKYGLVPNQEHYACFIDVLGRAGLIDEAWSLLDDMIENGTRPTAAIWIALLNASNLNQDIARGELAAKHLLELEPDKPSNYVLLSNLCAAVGKWDSVDKLRDIMKKKGLNKEVGSSRVTVKRHNGTGIIR</sequence>
<dbReference type="PANTHER" id="PTHR24015:SF1923">
    <property type="entry name" value="OS03G0624800 PROTEIN"/>
    <property type="match status" value="1"/>
</dbReference>
<dbReference type="Pfam" id="PF01535">
    <property type="entry name" value="PPR"/>
    <property type="match status" value="4"/>
</dbReference>
<dbReference type="AlphaFoldDB" id="A0A6A3A7Y9"/>
<feature type="repeat" description="PPR" evidence="2">
    <location>
        <begin position="49"/>
        <end position="83"/>
    </location>
</feature>
<dbReference type="Gene3D" id="1.25.40.10">
    <property type="entry name" value="Tetratricopeptide repeat domain"/>
    <property type="match status" value="4"/>
</dbReference>
<dbReference type="GO" id="GO:0003723">
    <property type="term" value="F:RNA binding"/>
    <property type="evidence" value="ECO:0007669"/>
    <property type="project" value="InterPro"/>
</dbReference>
<dbReference type="InterPro" id="IPR046960">
    <property type="entry name" value="PPR_At4g14850-like_plant"/>
</dbReference>
<keyword evidence="4" id="KW-1185">Reference proteome</keyword>
<comment type="caution">
    <text evidence="3">The sequence shown here is derived from an EMBL/GenBank/DDBJ whole genome shotgun (WGS) entry which is preliminary data.</text>
</comment>
<dbReference type="InterPro" id="IPR011990">
    <property type="entry name" value="TPR-like_helical_dom_sf"/>
</dbReference>
<dbReference type="Proteomes" id="UP000436088">
    <property type="component" value="Unassembled WGS sequence"/>
</dbReference>
<accession>A0A6A3A7Y9</accession>
<dbReference type="Pfam" id="PF13041">
    <property type="entry name" value="PPR_2"/>
    <property type="match status" value="2"/>
</dbReference>
<feature type="repeat" description="PPR" evidence="2">
    <location>
        <begin position="150"/>
        <end position="184"/>
    </location>
</feature>
<dbReference type="InterPro" id="IPR002885">
    <property type="entry name" value="PPR_rpt"/>
</dbReference>
<dbReference type="GO" id="GO:0009451">
    <property type="term" value="P:RNA modification"/>
    <property type="evidence" value="ECO:0007669"/>
    <property type="project" value="InterPro"/>
</dbReference>
<gene>
    <name evidence="3" type="ORF">F3Y22_tig00110556pilonHSYRG00156</name>
</gene>
<dbReference type="FunFam" id="1.25.40.10:FF:000382">
    <property type="entry name" value="Pentatricopeptide repeat-containing protein"/>
    <property type="match status" value="1"/>
</dbReference>
<dbReference type="InterPro" id="IPR046848">
    <property type="entry name" value="E_motif"/>
</dbReference>
<evidence type="ECO:0000256" key="2">
    <source>
        <dbReference type="PROSITE-ProRule" id="PRU00708"/>
    </source>
</evidence>
<dbReference type="OrthoDB" id="428771at2759"/>
<evidence type="ECO:0000313" key="3">
    <source>
        <dbReference type="EMBL" id="KAE8700501.1"/>
    </source>
</evidence>
<organism evidence="3 4">
    <name type="scientific">Hibiscus syriacus</name>
    <name type="common">Rose of Sharon</name>
    <dbReference type="NCBI Taxonomy" id="106335"/>
    <lineage>
        <taxon>Eukaryota</taxon>
        <taxon>Viridiplantae</taxon>
        <taxon>Streptophyta</taxon>
        <taxon>Embryophyta</taxon>
        <taxon>Tracheophyta</taxon>
        <taxon>Spermatophyta</taxon>
        <taxon>Magnoliopsida</taxon>
        <taxon>eudicotyledons</taxon>
        <taxon>Gunneridae</taxon>
        <taxon>Pentapetalae</taxon>
        <taxon>rosids</taxon>
        <taxon>malvids</taxon>
        <taxon>Malvales</taxon>
        <taxon>Malvaceae</taxon>
        <taxon>Malvoideae</taxon>
        <taxon>Hibiscus</taxon>
    </lineage>
</organism>
<reference evidence="3" key="1">
    <citation type="submission" date="2019-09" db="EMBL/GenBank/DDBJ databases">
        <title>Draft genome information of white flower Hibiscus syriacus.</title>
        <authorList>
            <person name="Kim Y.-M."/>
        </authorList>
    </citation>
    <scope>NUCLEOTIDE SEQUENCE [LARGE SCALE GENOMIC DNA]</scope>
    <source>
        <strain evidence="3">YM2019G1</strain>
    </source>
</reference>
<evidence type="ECO:0000256" key="1">
    <source>
        <dbReference type="ARBA" id="ARBA00022737"/>
    </source>
</evidence>